<name>A0A2Z4ITC8_9ACTN</name>
<dbReference type="AlphaFoldDB" id="A0A2Z4ITC8"/>
<dbReference type="KEGG" id="scad:DN051_04150"/>
<gene>
    <name evidence="1" type="ORF">DN051_04150</name>
</gene>
<organism evidence="1 2">
    <name type="scientific">Streptomyces cadmiisoli</name>
    <dbReference type="NCBI Taxonomy" id="2184053"/>
    <lineage>
        <taxon>Bacteria</taxon>
        <taxon>Bacillati</taxon>
        <taxon>Actinomycetota</taxon>
        <taxon>Actinomycetes</taxon>
        <taxon>Kitasatosporales</taxon>
        <taxon>Streptomycetaceae</taxon>
        <taxon>Streptomyces</taxon>
        <taxon>Streptomyces aurantiacus group</taxon>
    </lineage>
</organism>
<dbReference type="Proteomes" id="UP000249616">
    <property type="component" value="Chromosome"/>
</dbReference>
<keyword evidence="2" id="KW-1185">Reference proteome</keyword>
<dbReference type="GeneID" id="32593397"/>
<dbReference type="InterPro" id="IPR046200">
    <property type="entry name" value="DUF6233"/>
</dbReference>
<sequence>MTQDPPSRLELLRFARRVFVQQARAGLTQIDRWIADEERRETERRRRLLARPPAPEWLVEQGLGESTAVYVHVGDCHMAGKRSKGVQRDQAVRALADGVDACPHCRPDTRLGILD</sequence>
<evidence type="ECO:0000313" key="1">
    <source>
        <dbReference type="EMBL" id="AWW35939.1"/>
    </source>
</evidence>
<protein>
    <submittedName>
        <fullName evidence="1">Uncharacterized protein</fullName>
    </submittedName>
</protein>
<dbReference type="RefSeq" id="WP_053757776.1">
    <property type="nucleotide sequence ID" value="NZ_CBDRHE010000006.1"/>
</dbReference>
<accession>A0A2Z4ITC8</accession>
<reference evidence="1 2" key="1">
    <citation type="journal article" date="2019" name="Int. J. Syst. Evol. Microbiol.">
        <title>Streptomyces cadmiisoli sp. nov., a novel actinomycete isolated from cadmium-contaminated soil.</title>
        <authorList>
            <person name="Li K."/>
            <person name="Tang X."/>
            <person name="Zhao J."/>
            <person name="Guo Y."/>
            <person name="Tang Y."/>
            <person name="Gao J."/>
        </authorList>
    </citation>
    <scope>NUCLEOTIDE SEQUENCE [LARGE SCALE GENOMIC DNA]</scope>
    <source>
        <strain evidence="1 2">ZFG47</strain>
    </source>
</reference>
<dbReference type="Pfam" id="PF19746">
    <property type="entry name" value="DUF6233"/>
    <property type="match status" value="1"/>
</dbReference>
<evidence type="ECO:0000313" key="2">
    <source>
        <dbReference type="Proteomes" id="UP000249616"/>
    </source>
</evidence>
<dbReference type="EMBL" id="CP030073">
    <property type="protein sequence ID" value="AWW35939.1"/>
    <property type="molecule type" value="Genomic_DNA"/>
</dbReference>
<proteinExistence type="predicted"/>